<keyword evidence="2" id="KW-1185">Reference proteome</keyword>
<evidence type="ECO:0000313" key="2">
    <source>
        <dbReference type="Proteomes" id="UP000032142"/>
    </source>
</evidence>
<dbReference type="EMBL" id="JRRC01485990">
    <property type="protein sequence ID" value="KHG07956.1"/>
    <property type="molecule type" value="Genomic_DNA"/>
</dbReference>
<comment type="caution">
    <text evidence="1">The sequence shown here is derived from an EMBL/GenBank/DDBJ whole genome shotgun (WGS) entry which is preliminary data.</text>
</comment>
<reference evidence="2" key="1">
    <citation type="submission" date="2014-09" db="EMBL/GenBank/DDBJ databases">
        <authorList>
            <person name="Mudge J."/>
            <person name="Ramaraj T."/>
            <person name="Lindquist I.E."/>
            <person name="Bharti A.K."/>
            <person name="Sundararajan A."/>
            <person name="Cameron C.T."/>
            <person name="Woodward J.E."/>
            <person name="May G.D."/>
            <person name="Brubaker C."/>
            <person name="Broadhvest J."/>
            <person name="Wilkins T.A."/>
        </authorList>
    </citation>
    <scope>NUCLEOTIDE SEQUENCE</scope>
    <source>
        <strain evidence="2">cv. AKA8401</strain>
    </source>
</reference>
<dbReference type="Proteomes" id="UP000032142">
    <property type="component" value="Unassembled WGS sequence"/>
</dbReference>
<evidence type="ECO:0000313" key="1">
    <source>
        <dbReference type="EMBL" id="KHG07956.1"/>
    </source>
</evidence>
<dbReference type="AlphaFoldDB" id="A0A0B0NA46"/>
<organism evidence="1 2">
    <name type="scientific">Gossypium arboreum</name>
    <name type="common">Tree cotton</name>
    <name type="synonym">Gossypium nanking</name>
    <dbReference type="NCBI Taxonomy" id="29729"/>
    <lineage>
        <taxon>Eukaryota</taxon>
        <taxon>Viridiplantae</taxon>
        <taxon>Streptophyta</taxon>
        <taxon>Embryophyta</taxon>
        <taxon>Tracheophyta</taxon>
        <taxon>Spermatophyta</taxon>
        <taxon>Magnoliopsida</taxon>
        <taxon>eudicotyledons</taxon>
        <taxon>Gunneridae</taxon>
        <taxon>Pentapetalae</taxon>
        <taxon>rosids</taxon>
        <taxon>malvids</taxon>
        <taxon>Malvales</taxon>
        <taxon>Malvaceae</taxon>
        <taxon>Malvoideae</taxon>
        <taxon>Gossypium</taxon>
    </lineage>
</organism>
<name>A0A0B0NA46_GOSAR</name>
<proteinExistence type="predicted"/>
<protein>
    <submittedName>
        <fullName evidence="1">Uncharacterized protein</fullName>
    </submittedName>
</protein>
<gene>
    <name evidence="1" type="ORF">F383_34931</name>
</gene>
<accession>A0A0B0NA46</accession>
<sequence length="74" mass="8535">MPKSPQNWLFPNWTKLGLAGTRPCDTPVRTSILLKEHGRVTCPCEEVQVVLISTWVHFLCFWPVSRPFYSSMLT</sequence>